<dbReference type="Gene3D" id="3.90.550.50">
    <property type="match status" value="1"/>
</dbReference>
<sequence>MKVAYSSVWRSSNPKVGIVLLLMCVAGTLYLTRKTAPDWKCLQKSRLSPGKLSDGSTNLGEKFVVKFADATSTFHWTHTPRSKTCSHQKRHRVDVFAVVLSRPDSFSARIAIRDTWMNPRLSQSISEGQIRGVFLVGRHPDERIMKLVAEEAQEFDDVVLVDINDNYMNLPYKSIAAFLYAAKDCPESPLVMKIDEDVLLMPDMLYEKIRDGTISTNLSESAAYGHLTDFGVLPIRDSRDKWYSSIEAFPCPAMPPYISGPMYILTAKAASEILSGTARRNFLTIEDVLITGILAHDFSVALVNLPHVFYLPSSSSADETTPLVSWHGIKDPQKFRDLFHKFLISRCPPCQV</sequence>
<evidence type="ECO:0000256" key="2">
    <source>
        <dbReference type="ARBA" id="ARBA00008661"/>
    </source>
</evidence>
<evidence type="ECO:0000256" key="9">
    <source>
        <dbReference type="ARBA" id="ARBA00023136"/>
    </source>
</evidence>
<reference evidence="11" key="1">
    <citation type="submission" date="2020-10" db="EMBL/GenBank/DDBJ databases">
        <authorList>
            <person name="Kikuchi T."/>
        </authorList>
    </citation>
    <scope>NUCLEOTIDE SEQUENCE</scope>
    <source>
        <strain evidence="11">NKZ352</strain>
    </source>
</reference>
<dbReference type="GO" id="GO:0016758">
    <property type="term" value="F:hexosyltransferase activity"/>
    <property type="evidence" value="ECO:0007669"/>
    <property type="project" value="InterPro"/>
</dbReference>
<evidence type="ECO:0000313" key="11">
    <source>
        <dbReference type="EMBL" id="CAD6188030.1"/>
    </source>
</evidence>
<evidence type="ECO:0000313" key="12">
    <source>
        <dbReference type="Proteomes" id="UP000835052"/>
    </source>
</evidence>
<keyword evidence="4" id="KW-0808">Transferase</keyword>
<accession>A0A8S1H3N8</accession>
<keyword evidence="7" id="KW-1133">Transmembrane helix</keyword>
<dbReference type="AlphaFoldDB" id="A0A8S1H3N8"/>
<evidence type="ECO:0000256" key="6">
    <source>
        <dbReference type="ARBA" id="ARBA00022968"/>
    </source>
</evidence>
<dbReference type="GO" id="GO:0006493">
    <property type="term" value="P:protein O-linked glycosylation"/>
    <property type="evidence" value="ECO:0007669"/>
    <property type="project" value="TreeGrafter"/>
</dbReference>
<dbReference type="PANTHER" id="PTHR11214:SF391">
    <property type="entry name" value="BETA-1,3-GALACTOSYLTRANSFERASE BRE-2-RELATED"/>
    <property type="match status" value="1"/>
</dbReference>
<keyword evidence="6" id="KW-0735">Signal-anchor</keyword>
<evidence type="ECO:0000256" key="7">
    <source>
        <dbReference type="ARBA" id="ARBA00022989"/>
    </source>
</evidence>
<name>A0A8S1H3N8_9PELO</name>
<evidence type="ECO:0000256" key="1">
    <source>
        <dbReference type="ARBA" id="ARBA00004323"/>
    </source>
</evidence>
<dbReference type="OrthoDB" id="6086505at2759"/>
<protein>
    <recommendedName>
        <fullName evidence="10">Hexosyltransferase</fullName>
        <ecNumber evidence="10">2.4.1.-</ecNumber>
    </recommendedName>
</protein>
<proteinExistence type="inferred from homology"/>
<keyword evidence="8 10" id="KW-0333">Golgi apparatus</keyword>
<evidence type="ECO:0000256" key="5">
    <source>
        <dbReference type="ARBA" id="ARBA00022692"/>
    </source>
</evidence>
<dbReference type="Proteomes" id="UP000835052">
    <property type="component" value="Unassembled WGS sequence"/>
</dbReference>
<dbReference type="EMBL" id="CAJGYM010000007">
    <property type="protein sequence ID" value="CAD6188030.1"/>
    <property type="molecule type" value="Genomic_DNA"/>
</dbReference>
<gene>
    <name evidence="11" type="ORF">CAUJ_LOCUS3949</name>
</gene>
<organism evidence="11 12">
    <name type="scientific">Caenorhabditis auriculariae</name>
    <dbReference type="NCBI Taxonomy" id="2777116"/>
    <lineage>
        <taxon>Eukaryota</taxon>
        <taxon>Metazoa</taxon>
        <taxon>Ecdysozoa</taxon>
        <taxon>Nematoda</taxon>
        <taxon>Chromadorea</taxon>
        <taxon>Rhabditida</taxon>
        <taxon>Rhabditina</taxon>
        <taxon>Rhabditomorpha</taxon>
        <taxon>Rhabditoidea</taxon>
        <taxon>Rhabditidae</taxon>
        <taxon>Peloderinae</taxon>
        <taxon>Caenorhabditis</taxon>
    </lineage>
</organism>
<evidence type="ECO:0000256" key="4">
    <source>
        <dbReference type="ARBA" id="ARBA00022679"/>
    </source>
</evidence>
<dbReference type="GO" id="GO:0000139">
    <property type="term" value="C:Golgi membrane"/>
    <property type="evidence" value="ECO:0007669"/>
    <property type="project" value="UniProtKB-SubCell"/>
</dbReference>
<keyword evidence="3 10" id="KW-0328">Glycosyltransferase</keyword>
<dbReference type="InterPro" id="IPR002659">
    <property type="entry name" value="Glyco_trans_31"/>
</dbReference>
<keyword evidence="5" id="KW-0812">Transmembrane</keyword>
<evidence type="ECO:0000256" key="3">
    <source>
        <dbReference type="ARBA" id="ARBA00022676"/>
    </source>
</evidence>
<comment type="subcellular location">
    <subcellularLocation>
        <location evidence="1 10">Golgi apparatus membrane</location>
        <topology evidence="1 10">Single-pass type II membrane protein</topology>
    </subcellularLocation>
</comment>
<evidence type="ECO:0000256" key="10">
    <source>
        <dbReference type="RuleBase" id="RU363063"/>
    </source>
</evidence>
<dbReference type="PANTHER" id="PTHR11214">
    <property type="entry name" value="BETA-1,3-N-ACETYLGLUCOSAMINYLTRANSFERASE"/>
    <property type="match status" value="1"/>
</dbReference>
<dbReference type="Pfam" id="PF01762">
    <property type="entry name" value="Galactosyl_T"/>
    <property type="match status" value="1"/>
</dbReference>
<comment type="similarity">
    <text evidence="2 10">Belongs to the glycosyltransferase 31 family.</text>
</comment>
<keyword evidence="12" id="KW-1185">Reference proteome</keyword>
<comment type="caution">
    <text evidence="11">The sequence shown here is derived from an EMBL/GenBank/DDBJ whole genome shotgun (WGS) entry which is preliminary data.</text>
</comment>
<dbReference type="EC" id="2.4.1.-" evidence="10"/>
<evidence type="ECO:0000256" key="8">
    <source>
        <dbReference type="ARBA" id="ARBA00023034"/>
    </source>
</evidence>
<keyword evidence="9" id="KW-0472">Membrane</keyword>